<dbReference type="GO" id="GO:0009279">
    <property type="term" value="C:cell outer membrane"/>
    <property type="evidence" value="ECO:0007669"/>
    <property type="project" value="UniProtKB-SubCell"/>
</dbReference>
<dbReference type="CDD" id="cd00342">
    <property type="entry name" value="gram_neg_porins"/>
    <property type="match status" value="1"/>
</dbReference>
<dbReference type="PANTHER" id="PTHR34501:SF9">
    <property type="entry name" value="MAJOR OUTER MEMBRANE PROTEIN P.IA"/>
    <property type="match status" value="1"/>
</dbReference>
<comment type="subcellular location">
    <subcellularLocation>
        <location evidence="1">Cell outer membrane</location>
        <topology evidence="1">Multi-pass membrane protein</topology>
    </subcellularLocation>
</comment>
<organism evidence="12 13">
    <name type="scientific">Trinickia dinghuensis</name>
    <dbReference type="NCBI Taxonomy" id="2291023"/>
    <lineage>
        <taxon>Bacteria</taxon>
        <taxon>Pseudomonadati</taxon>
        <taxon>Pseudomonadota</taxon>
        <taxon>Betaproteobacteria</taxon>
        <taxon>Burkholderiales</taxon>
        <taxon>Burkholderiaceae</taxon>
        <taxon>Trinickia</taxon>
    </lineage>
</organism>
<dbReference type="Gene3D" id="2.40.160.10">
    <property type="entry name" value="Porin"/>
    <property type="match status" value="1"/>
</dbReference>
<keyword evidence="5" id="KW-0812">Transmembrane</keyword>
<comment type="caution">
    <text evidence="12">The sequence shown here is derived from an EMBL/GenBank/DDBJ whole genome shotgun (WGS) entry which is preliminary data.</text>
</comment>
<dbReference type="InterPro" id="IPR002299">
    <property type="entry name" value="Porin_Neis"/>
</dbReference>
<evidence type="ECO:0000313" key="12">
    <source>
        <dbReference type="EMBL" id="RDU97591.1"/>
    </source>
</evidence>
<dbReference type="InterPro" id="IPR033900">
    <property type="entry name" value="Gram_neg_porin_domain"/>
</dbReference>
<evidence type="ECO:0000256" key="7">
    <source>
        <dbReference type="ARBA" id="ARBA00023065"/>
    </source>
</evidence>
<sequence length="428" mass="45783">MRGACQFWQDVLPFSMLHCRSSTTIFARKNRLFLIEPGMCRFSGYMQRRRDMGTSYRWDRRLRGATGGGLLVGAALLAAAGGVRAQGTVQLYGIVDDALTFTTNEGGGRTWAQTSGVGQSDRWGLRGVEPLGDGWRAVFRLESGFTLNDGRLSQGGLEFGRQAWVGLSSDRFGTLTLGRQYDFMSTNLTQFAAGTLTPSVFAFHLADLDRLGAERIDNSVRYVTPSMEGLQLGALYSFGGQPGNFVANSAVAFGATYAHGPFSAGAAYVGLHNYTAAFGIGATVLGSPLVGTGSLGLLAKPVVFDKLSVSGVGAGYQWGPAFLHGVFTLVDFRQNGASASLRTAEGGVKYSLTYALSLAGSYTYSKLGQAHWNQFVAGIDYSLSKRTDIYCNAVLLRASNGVRAQLFTLPASSSNSQTVVSIGMRHLF</sequence>
<name>A0A3D8JYZ7_9BURK</name>
<dbReference type="PRINTS" id="PR00184">
    <property type="entry name" value="NEISSPPORIN"/>
</dbReference>
<dbReference type="InterPro" id="IPR023614">
    <property type="entry name" value="Porin_dom_sf"/>
</dbReference>
<keyword evidence="13" id="KW-1185">Reference proteome</keyword>
<dbReference type="Proteomes" id="UP000256838">
    <property type="component" value="Unassembled WGS sequence"/>
</dbReference>
<evidence type="ECO:0000256" key="1">
    <source>
        <dbReference type="ARBA" id="ARBA00004571"/>
    </source>
</evidence>
<evidence type="ECO:0000256" key="4">
    <source>
        <dbReference type="ARBA" id="ARBA00022452"/>
    </source>
</evidence>
<keyword evidence="4" id="KW-1134">Transmembrane beta strand</keyword>
<keyword evidence="7" id="KW-0406">Ion transport</keyword>
<dbReference type="PANTHER" id="PTHR34501">
    <property type="entry name" value="PROTEIN YDDL-RELATED"/>
    <property type="match status" value="1"/>
</dbReference>
<comment type="subunit">
    <text evidence="2">Homotrimer.</text>
</comment>
<dbReference type="InterPro" id="IPR050298">
    <property type="entry name" value="Gram-neg_bact_OMP"/>
</dbReference>
<keyword evidence="10" id="KW-0998">Cell outer membrane</keyword>
<keyword evidence="8" id="KW-0626">Porin</keyword>
<evidence type="ECO:0000256" key="3">
    <source>
        <dbReference type="ARBA" id="ARBA00022448"/>
    </source>
</evidence>
<dbReference type="SUPFAM" id="SSF56935">
    <property type="entry name" value="Porins"/>
    <property type="match status" value="1"/>
</dbReference>
<keyword evidence="3" id="KW-0813">Transport</keyword>
<evidence type="ECO:0000313" key="13">
    <source>
        <dbReference type="Proteomes" id="UP000256838"/>
    </source>
</evidence>
<dbReference type="GO" id="GO:0015288">
    <property type="term" value="F:porin activity"/>
    <property type="evidence" value="ECO:0007669"/>
    <property type="project" value="UniProtKB-KW"/>
</dbReference>
<dbReference type="EMBL" id="QRGA01000009">
    <property type="protein sequence ID" value="RDU97591.1"/>
    <property type="molecule type" value="Genomic_DNA"/>
</dbReference>
<accession>A0A3D8JYZ7</accession>
<evidence type="ECO:0000256" key="8">
    <source>
        <dbReference type="ARBA" id="ARBA00023114"/>
    </source>
</evidence>
<gene>
    <name evidence="12" type="ORF">DWV00_17085</name>
</gene>
<evidence type="ECO:0000256" key="10">
    <source>
        <dbReference type="ARBA" id="ARBA00023237"/>
    </source>
</evidence>
<dbReference type="Pfam" id="PF13609">
    <property type="entry name" value="Porin_4"/>
    <property type="match status" value="1"/>
</dbReference>
<keyword evidence="9" id="KW-0472">Membrane</keyword>
<dbReference type="AlphaFoldDB" id="A0A3D8JYZ7"/>
<dbReference type="GO" id="GO:0046930">
    <property type="term" value="C:pore complex"/>
    <property type="evidence" value="ECO:0007669"/>
    <property type="project" value="UniProtKB-KW"/>
</dbReference>
<keyword evidence="6" id="KW-0732">Signal</keyword>
<evidence type="ECO:0000256" key="2">
    <source>
        <dbReference type="ARBA" id="ARBA00011233"/>
    </source>
</evidence>
<reference evidence="12 13" key="1">
    <citation type="submission" date="2018-08" db="EMBL/GenBank/DDBJ databases">
        <title>Paraburkholderia sp. DHOM06 isolated from forest soil.</title>
        <authorList>
            <person name="Gao Z.-H."/>
            <person name="Qiu L.-H."/>
        </authorList>
    </citation>
    <scope>NUCLEOTIDE SEQUENCE [LARGE SCALE GENOMIC DNA]</scope>
    <source>
        <strain evidence="12 13">DHOM06</strain>
    </source>
</reference>
<evidence type="ECO:0000256" key="9">
    <source>
        <dbReference type="ARBA" id="ARBA00023136"/>
    </source>
</evidence>
<evidence type="ECO:0000256" key="5">
    <source>
        <dbReference type="ARBA" id="ARBA00022692"/>
    </source>
</evidence>
<evidence type="ECO:0000256" key="6">
    <source>
        <dbReference type="ARBA" id="ARBA00022729"/>
    </source>
</evidence>
<evidence type="ECO:0000259" key="11">
    <source>
        <dbReference type="Pfam" id="PF13609"/>
    </source>
</evidence>
<protein>
    <submittedName>
        <fullName evidence="12">Porin</fullName>
    </submittedName>
</protein>
<feature type="domain" description="Porin" evidence="11">
    <location>
        <begin position="74"/>
        <end position="393"/>
    </location>
</feature>
<proteinExistence type="predicted"/>
<dbReference type="GO" id="GO:0006811">
    <property type="term" value="P:monoatomic ion transport"/>
    <property type="evidence" value="ECO:0007669"/>
    <property type="project" value="UniProtKB-KW"/>
</dbReference>